<evidence type="ECO:0000256" key="1">
    <source>
        <dbReference type="PROSITE-ProRule" id="PRU00235"/>
    </source>
</evidence>
<dbReference type="Pfam" id="PF00415">
    <property type="entry name" value="RCC1"/>
    <property type="match status" value="4"/>
</dbReference>
<organism evidence="2 3">
    <name type="scientific">Arabidopsis thaliana x Arabidopsis arenosa</name>
    <dbReference type="NCBI Taxonomy" id="1240361"/>
    <lineage>
        <taxon>Eukaryota</taxon>
        <taxon>Viridiplantae</taxon>
        <taxon>Streptophyta</taxon>
        <taxon>Embryophyta</taxon>
        <taxon>Tracheophyta</taxon>
        <taxon>Spermatophyta</taxon>
        <taxon>Magnoliopsida</taxon>
        <taxon>eudicotyledons</taxon>
        <taxon>Gunneridae</taxon>
        <taxon>Pentapetalae</taxon>
        <taxon>rosids</taxon>
        <taxon>malvids</taxon>
        <taxon>Brassicales</taxon>
        <taxon>Brassicaceae</taxon>
        <taxon>Camelineae</taxon>
        <taxon>Arabidopsis</taxon>
    </lineage>
</organism>
<accession>A0A8T2BH77</accession>
<sequence>MDTTTSSGSSPATLQLHSIIPENPIAAMELSFPPFLRLKRQCLGSSVPGEFFLASCPSIVLHVLTTFDLGPRDLAKLEATCSFFRKPANFSPDFDLSISEVAALDICQKRAIFKCMGDEERQETKRRCGGSWKLVLKFLLAGEFGCRREKSQALAGPAHSITVTSKGVVYSFGLNGSGQLGQGTTQDSWQPRPVRSLNGIRIIQAALGTDRTFLISDAGEVYAFGKVCFSEAKLEVPETKLITTPQRVKSLAEIFVVQAAIGNYFTAVLSREGRVYTLSWGNDERLGHQTDHSCSLPQPLLGALENIPVVQIAAGFCYLLALAFQPTGMSVYSVGCGLGGKLGHGLSDSDASEKYPRLIKKFGLLNIEPVMVSAGPWHAAVVGKDGRVCMWGWGRFGCLGHGTEEAENAPKVVDGLKDVKAVHVATGVYTTFVVSDDGQVYSFGSGGANLGQDDVDENTLTPKLVSSLKETKERMVHVSLTNSGNGTGHTFAMTESGTLYAFGAGNRGQLGVELGENLTERAEPAKVAVKESEKSGPSIIKNKEIKGMGFSYKEAKAFLTIFSHH</sequence>
<dbReference type="PANTHER" id="PTHR45982:SF1">
    <property type="entry name" value="REGULATOR OF CHROMOSOME CONDENSATION"/>
    <property type="match status" value="1"/>
</dbReference>
<feature type="repeat" description="RCC1" evidence="1">
    <location>
        <begin position="273"/>
        <end position="325"/>
    </location>
</feature>
<evidence type="ECO:0000313" key="3">
    <source>
        <dbReference type="Proteomes" id="UP000694240"/>
    </source>
</evidence>
<dbReference type="EMBL" id="JAEFBK010000007">
    <property type="protein sequence ID" value="KAG7586185.1"/>
    <property type="molecule type" value="Genomic_DNA"/>
</dbReference>
<protein>
    <submittedName>
        <fullName evidence="2">Regulator of chromosome condensation RCC1</fullName>
    </submittedName>
</protein>
<dbReference type="Proteomes" id="UP000694240">
    <property type="component" value="Chromosome 7"/>
</dbReference>
<dbReference type="EMBL" id="JAEFBK010000007">
    <property type="protein sequence ID" value="KAG7586187.1"/>
    <property type="molecule type" value="Genomic_DNA"/>
</dbReference>
<dbReference type="AlphaFoldDB" id="A0A8T2BH77"/>
<dbReference type="EMBL" id="JAEFBK010000007">
    <property type="protein sequence ID" value="KAG7586183.1"/>
    <property type="molecule type" value="Genomic_DNA"/>
</dbReference>
<dbReference type="InterPro" id="IPR051553">
    <property type="entry name" value="Ran_GTPase-activating"/>
</dbReference>
<proteinExistence type="predicted"/>
<feature type="repeat" description="RCC1" evidence="1">
    <location>
        <begin position="219"/>
        <end position="272"/>
    </location>
</feature>
<keyword evidence="3" id="KW-1185">Reference proteome</keyword>
<feature type="repeat" description="RCC1" evidence="1">
    <location>
        <begin position="167"/>
        <end position="218"/>
    </location>
</feature>
<name>A0A8T2BH77_9BRAS</name>
<feature type="repeat" description="RCC1" evidence="1">
    <location>
        <begin position="329"/>
        <end position="385"/>
    </location>
</feature>
<dbReference type="InterPro" id="IPR000408">
    <property type="entry name" value="Reg_chr_condens"/>
</dbReference>
<dbReference type="EMBL" id="JAEFBK010000007">
    <property type="protein sequence ID" value="KAG7586184.1"/>
    <property type="molecule type" value="Genomic_DNA"/>
</dbReference>
<dbReference type="PROSITE" id="PS50012">
    <property type="entry name" value="RCC1_3"/>
    <property type="match status" value="6"/>
</dbReference>
<evidence type="ECO:0000313" key="2">
    <source>
        <dbReference type="EMBL" id="KAG7586185.1"/>
    </source>
</evidence>
<dbReference type="EMBL" id="JAEFBK010000007">
    <property type="protein sequence ID" value="KAG7586186.1"/>
    <property type="molecule type" value="Genomic_DNA"/>
</dbReference>
<dbReference type="PANTHER" id="PTHR45982">
    <property type="entry name" value="REGULATOR OF CHROMOSOME CONDENSATION"/>
    <property type="match status" value="1"/>
</dbReference>
<comment type="caution">
    <text evidence="2">The sequence shown here is derived from an EMBL/GenBank/DDBJ whole genome shotgun (WGS) entry which is preliminary data.</text>
</comment>
<feature type="repeat" description="RCC1" evidence="1">
    <location>
        <begin position="386"/>
        <end position="437"/>
    </location>
</feature>
<feature type="repeat" description="RCC1" evidence="1">
    <location>
        <begin position="438"/>
        <end position="496"/>
    </location>
</feature>
<gene>
    <name evidence="2" type="ORF">ISN45_Aa02g015160</name>
</gene>
<reference evidence="2 3" key="1">
    <citation type="submission" date="2020-12" db="EMBL/GenBank/DDBJ databases">
        <title>Concerted genomic and epigenomic changes stabilize Arabidopsis allopolyploids.</title>
        <authorList>
            <person name="Chen Z."/>
        </authorList>
    </citation>
    <scope>NUCLEOTIDE SEQUENCE [LARGE SCALE GENOMIC DNA]</scope>
    <source>
        <strain evidence="2">Allo738</strain>
        <tissue evidence="2">Leaf</tissue>
    </source>
</reference>